<protein>
    <recommendedName>
        <fullName evidence="2">Transcription elongation factor GreA</fullName>
    </recommendedName>
</protein>
<name>A0A645J9W5_9ZZZZ</name>
<organism evidence="1">
    <name type="scientific">bioreactor metagenome</name>
    <dbReference type="NCBI Taxonomy" id="1076179"/>
    <lineage>
        <taxon>unclassified sequences</taxon>
        <taxon>metagenomes</taxon>
        <taxon>ecological metagenomes</taxon>
    </lineage>
</organism>
<gene>
    <name evidence="1" type="ORF">SDC9_208139</name>
</gene>
<sequence>MTRLGQAILNHKVGETIEMPNSSKRIIHAIEPLPEAVIAEME</sequence>
<proteinExistence type="predicted"/>
<evidence type="ECO:0000313" key="1">
    <source>
        <dbReference type="EMBL" id="MPN60411.1"/>
    </source>
</evidence>
<comment type="caution">
    <text evidence="1">The sequence shown here is derived from an EMBL/GenBank/DDBJ whole genome shotgun (WGS) entry which is preliminary data.</text>
</comment>
<evidence type="ECO:0008006" key="2">
    <source>
        <dbReference type="Google" id="ProtNLM"/>
    </source>
</evidence>
<accession>A0A645J9W5</accession>
<dbReference type="EMBL" id="VSSQ01135652">
    <property type="protein sequence ID" value="MPN60411.1"/>
    <property type="molecule type" value="Genomic_DNA"/>
</dbReference>
<reference evidence="1" key="1">
    <citation type="submission" date="2019-08" db="EMBL/GenBank/DDBJ databases">
        <authorList>
            <person name="Kucharzyk K."/>
            <person name="Murdoch R.W."/>
            <person name="Higgins S."/>
            <person name="Loffler F."/>
        </authorList>
    </citation>
    <scope>NUCLEOTIDE SEQUENCE</scope>
</reference>
<dbReference type="AlphaFoldDB" id="A0A645J9W5"/>